<dbReference type="Proteomes" id="UP001279734">
    <property type="component" value="Unassembled WGS sequence"/>
</dbReference>
<evidence type="ECO:0000313" key="2">
    <source>
        <dbReference type="EMBL" id="GMH16012.1"/>
    </source>
</evidence>
<sequence>MRVAVGATKEGGSTGERGSSTKLQTRLRKPHYLVGMLTTSLPNLLLGHPLPGMHCHWLVNGCSMLINNDSNGCLACPPNWSLPPLTALSQLPW</sequence>
<dbReference type="AlphaFoldDB" id="A0AAD3SRX5"/>
<organism evidence="2 3">
    <name type="scientific">Nepenthes gracilis</name>
    <name type="common">Slender pitcher plant</name>
    <dbReference type="NCBI Taxonomy" id="150966"/>
    <lineage>
        <taxon>Eukaryota</taxon>
        <taxon>Viridiplantae</taxon>
        <taxon>Streptophyta</taxon>
        <taxon>Embryophyta</taxon>
        <taxon>Tracheophyta</taxon>
        <taxon>Spermatophyta</taxon>
        <taxon>Magnoliopsida</taxon>
        <taxon>eudicotyledons</taxon>
        <taxon>Gunneridae</taxon>
        <taxon>Pentapetalae</taxon>
        <taxon>Caryophyllales</taxon>
        <taxon>Nepenthaceae</taxon>
        <taxon>Nepenthes</taxon>
    </lineage>
</organism>
<reference evidence="2" key="1">
    <citation type="submission" date="2023-05" db="EMBL/GenBank/DDBJ databases">
        <title>Nepenthes gracilis genome sequencing.</title>
        <authorList>
            <person name="Fukushima K."/>
        </authorList>
    </citation>
    <scope>NUCLEOTIDE SEQUENCE</scope>
    <source>
        <strain evidence="2">SING2019-196</strain>
    </source>
</reference>
<gene>
    <name evidence="2" type="ORF">Nepgr_017853</name>
</gene>
<comment type="caution">
    <text evidence="2">The sequence shown here is derived from an EMBL/GenBank/DDBJ whole genome shotgun (WGS) entry which is preliminary data.</text>
</comment>
<keyword evidence="3" id="KW-1185">Reference proteome</keyword>
<dbReference type="EMBL" id="BSYO01000016">
    <property type="protein sequence ID" value="GMH16012.1"/>
    <property type="molecule type" value="Genomic_DNA"/>
</dbReference>
<accession>A0AAD3SRX5</accession>
<feature type="compositionally biased region" description="Low complexity" evidence="1">
    <location>
        <begin position="8"/>
        <end position="22"/>
    </location>
</feature>
<evidence type="ECO:0000313" key="3">
    <source>
        <dbReference type="Proteomes" id="UP001279734"/>
    </source>
</evidence>
<proteinExistence type="predicted"/>
<feature type="region of interest" description="Disordered" evidence="1">
    <location>
        <begin position="1"/>
        <end position="24"/>
    </location>
</feature>
<evidence type="ECO:0000256" key="1">
    <source>
        <dbReference type="SAM" id="MobiDB-lite"/>
    </source>
</evidence>
<name>A0AAD3SRX5_NEPGR</name>
<protein>
    <submittedName>
        <fullName evidence="2">Uncharacterized protein</fullName>
    </submittedName>
</protein>